<evidence type="ECO:0008006" key="4">
    <source>
        <dbReference type="Google" id="ProtNLM"/>
    </source>
</evidence>
<dbReference type="Proteomes" id="UP001216139">
    <property type="component" value="Chromosome"/>
</dbReference>
<evidence type="ECO:0000313" key="3">
    <source>
        <dbReference type="Proteomes" id="UP001216139"/>
    </source>
</evidence>
<dbReference type="EMBL" id="CP117167">
    <property type="protein sequence ID" value="WCT12435.1"/>
    <property type="molecule type" value="Genomic_DNA"/>
</dbReference>
<reference evidence="2 3" key="1">
    <citation type="submission" date="2023-02" db="EMBL/GenBank/DDBJ databases">
        <title>Genome sequence of Mucilaginibacter jinjuensis strain KACC 16571.</title>
        <authorList>
            <person name="Kim S."/>
            <person name="Heo J."/>
            <person name="Kwon S.-W."/>
        </authorList>
    </citation>
    <scope>NUCLEOTIDE SEQUENCE [LARGE SCALE GENOMIC DNA]</scope>
    <source>
        <strain evidence="2 3">KACC 16571</strain>
    </source>
</reference>
<accession>A0ABY7T7H2</accession>
<sequence length="224" mass="25319">MNTIKKTILLSFSILTTAFAANSQPLSSYLGTAWQTQTYSEVKGNPYCTETWTKGDVALKNGTVYKGMLVMYDQVADRLLFESEKGDTLAFVLPVHEFEMPVTEKGKTIDHNYRNGFPAVNSNTVETFYEVINDDKVKLLKRTKKTVLSHKDYGSANQVSEINANITYYILKNDVMAAIKPNSKSVLDALSDKSAEIEKHIKENNLDVKRDDDLNKIFTYYNSL</sequence>
<keyword evidence="3" id="KW-1185">Reference proteome</keyword>
<feature type="chain" id="PRO_5045897810" description="WG repeat protein" evidence="1">
    <location>
        <begin position="21"/>
        <end position="224"/>
    </location>
</feature>
<feature type="signal peptide" evidence="1">
    <location>
        <begin position="1"/>
        <end position="20"/>
    </location>
</feature>
<gene>
    <name evidence="2" type="ORF">PQO05_00630</name>
</gene>
<keyword evidence="1" id="KW-0732">Signal</keyword>
<protein>
    <recommendedName>
        <fullName evidence="4">WG repeat protein</fullName>
    </recommendedName>
</protein>
<evidence type="ECO:0000256" key="1">
    <source>
        <dbReference type="SAM" id="SignalP"/>
    </source>
</evidence>
<dbReference type="RefSeq" id="WP_273630698.1">
    <property type="nucleotide sequence ID" value="NZ_CP117167.1"/>
</dbReference>
<proteinExistence type="predicted"/>
<name>A0ABY7T7H2_9SPHI</name>
<organism evidence="2 3">
    <name type="scientific">Mucilaginibacter jinjuensis</name>
    <dbReference type="NCBI Taxonomy" id="1176721"/>
    <lineage>
        <taxon>Bacteria</taxon>
        <taxon>Pseudomonadati</taxon>
        <taxon>Bacteroidota</taxon>
        <taxon>Sphingobacteriia</taxon>
        <taxon>Sphingobacteriales</taxon>
        <taxon>Sphingobacteriaceae</taxon>
        <taxon>Mucilaginibacter</taxon>
    </lineage>
</organism>
<evidence type="ECO:0000313" key="2">
    <source>
        <dbReference type="EMBL" id="WCT12435.1"/>
    </source>
</evidence>